<accession>A0A5B0X6I9</accession>
<comment type="caution">
    <text evidence="2">The sequence shown here is derived from an EMBL/GenBank/DDBJ whole genome shotgun (WGS) entry which is preliminary data.</text>
</comment>
<dbReference type="AlphaFoldDB" id="A0A5B0X6I9"/>
<proteinExistence type="predicted"/>
<dbReference type="EMBL" id="VTUX01000001">
    <property type="protein sequence ID" value="KAA1194295.1"/>
    <property type="molecule type" value="Genomic_DNA"/>
</dbReference>
<dbReference type="SUPFAM" id="SSF56935">
    <property type="entry name" value="Porins"/>
    <property type="match status" value="1"/>
</dbReference>
<evidence type="ECO:0000313" key="3">
    <source>
        <dbReference type="Proteomes" id="UP000323708"/>
    </source>
</evidence>
<evidence type="ECO:0000313" key="2">
    <source>
        <dbReference type="EMBL" id="KAA1194295.1"/>
    </source>
</evidence>
<feature type="signal peptide" evidence="1">
    <location>
        <begin position="1"/>
        <end position="23"/>
    </location>
</feature>
<organism evidence="2 3">
    <name type="scientific">Pseudohalioglobus sediminis</name>
    <dbReference type="NCBI Taxonomy" id="2606449"/>
    <lineage>
        <taxon>Bacteria</taxon>
        <taxon>Pseudomonadati</taxon>
        <taxon>Pseudomonadota</taxon>
        <taxon>Gammaproteobacteria</taxon>
        <taxon>Cellvibrionales</taxon>
        <taxon>Halieaceae</taxon>
        <taxon>Pseudohalioglobus</taxon>
    </lineage>
</organism>
<dbReference type="RefSeq" id="WP_149609764.1">
    <property type="nucleotide sequence ID" value="NZ_VTUX01000001.1"/>
</dbReference>
<keyword evidence="1" id="KW-0732">Signal</keyword>
<reference evidence="2 3" key="1">
    <citation type="submission" date="2019-09" db="EMBL/GenBank/DDBJ databases">
        <authorList>
            <person name="Chen X.-Y."/>
        </authorList>
    </citation>
    <scope>NUCLEOTIDE SEQUENCE [LARGE SCALE GENOMIC DNA]</scope>
    <source>
        <strain evidence="2 3">NY5</strain>
    </source>
</reference>
<protein>
    <recommendedName>
        <fullName evidence="4">Porin</fullName>
    </recommendedName>
</protein>
<feature type="chain" id="PRO_5023012919" description="Porin" evidence="1">
    <location>
        <begin position="24"/>
        <end position="374"/>
    </location>
</feature>
<evidence type="ECO:0000256" key="1">
    <source>
        <dbReference type="SAM" id="SignalP"/>
    </source>
</evidence>
<keyword evidence="3" id="KW-1185">Reference proteome</keyword>
<gene>
    <name evidence="2" type="ORF">F0M18_02335</name>
</gene>
<evidence type="ECO:0008006" key="4">
    <source>
        <dbReference type="Google" id="ProtNLM"/>
    </source>
</evidence>
<dbReference type="Proteomes" id="UP000323708">
    <property type="component" value="Unassembled WGS sequence"/>
</dbReference>
<name>A0A5B0X6I9_9GAMM</name>
<sequence length="374" mass="41175">MNTIKMKTLAAAVGLCTASQAFAGYEFNLENGDQITFGGYIKADARYVDGDVKYQDYWRGNNPGFEDTSKFGMTVSETRFNTKYVHGDVTAFIEMDFYGGDGNEVATNSTNPRLRHAFVKYKGWMAGQYWSTFTPMAAWMDALDFGGPIVGEVFVRQPQIRYTVGGFKFAIENPETWGNDYLDAGGNGGGNNPATVDSDAKYPDLVAAYAFSGDWGEVQFSALYRTLEGDANEAGRRAIDESALAGNIGGKINIGRDDIRFQVNFGESGRYVGAGMVRDIVLDSNGQYEVEETTAFTVAYRHLWSDNWRSTAYYGYAETDTTDFERAHWGVNLIRQLTPALSVGVELGNFDISDGGDAENGDSNYFQLSAKFGI</sequence>